<dbReference type="PANTHER" id="PTHR24171">
    <property type="entry name" value="ANKYRIN REPEAT DOMAIN-CONTAINING PROTEIN 39-RELATED"/>
    <property type="match status" value="1"/>
</dbReference>
<dbReference type="SMART" id="SM00248">
    <property type="entry name" value="ANK"/>
    <property type="match status" value="2"/>
</dbReference>
<dbReference type="AlphaFoldDB" id="A0A1H6F6N7"/>
<evidence type="ECO:0000313" key="5">
    <source>
        <dbReference type="Proteomes" id="UP000236724"/>
    </source>
</evidence>
<dbReference type="Gene3D" id="1.25.40.20">
    <property type="entry name" value="Ankyrin repeat-containing domain"/>
    <property type="match status" value="1"/>
</dbReference>
<dbReference type="InterPro" id="IPR036770">
    <property type="entry name" value="Ankyrin_rpt-contain_sf"/>
</dbReference>
<proteinExistence type="predicted"/>
<accession>A0A1H6F6N7</accession>
<evidence type="ECO:0000256" key="1">
    <source>
        <dbReference type="ARBA" id="ARBA00022737"/>
    </source>
</evidence>
<sequence>MDKGGYSALMLAASNNHVQSIVYLEAKGADLNLQDDSMGWTALIWAVKQGHQDAMTALFALEADASLTDHEGKTVYDWIRAGSLEPE</sequence>
<feature type="repeat" description="ANK" evidence="3">
    <location>
        <begin position="4"/>
        <end position="36"/>
    </location>
</feature>
<dbReference type="PROSITE" id="PS50088">
    <property type="entry name" value="ANK_REPEAT"/>
    <property type="match status" value="1"/>
</dbReference>
<gene>
    <name evidence="4" type="ORF">MBHS_00513</name>
</gene>
<keyword evidence="2 3" id="KW-0040">ANK repeat</keyword>
<name>A0A1H6F6N7_9GAMM</name>
<dbReference type="SUPFAM" id="SSF48403">
    <property type="entry name" value="Ankyrin repeat"/>
    <property type="match status" value="1"/>
</dbReference>
<reference evidence="4 5" key="1">
    <citation type="submission" date="2016-10" db="EMBL/GenBank/DDBJ databases">
        <authorList>
            <person name="de Groot N.N."/>
        </authorList>
    </citation>
    <scope>NUCLEOTIDE SEQUENCE [LARGE SCALE GENOMIC DNA]</scope>
    <source>
        <strain evidence="4">MBHS1</strain>
    </source>
</reference>
<dbReference type="EMBL" id="FMSV02000072">
    <property type="protein sequence ID" value="SEH04664.1"/>
    <property type="molecule type" value="Genomic_DNA"/>
</dbReference>
<dbReference type="Pfam" id="PF12796">
    <property type="entry name" value="Ank_2"/>
    <property type="match status" value="1"/>
</dbReference>
<dbReference type="InterPro" id="IPR002110">
    <property type="entry name" value="Ankyrin_rpt"/>
</dbReference>
<protein>
    <submittedName>
        <fullName evidence="4">Ankyrin repeat protein</fullName>
    </submittedName>
</protein>
<keyword evidence="5" id="KW-1185">Reference proteome</keyword>
<dbReference type="PROSITE" id="PS50297">
    <property type="entry name" value="ANK_REP_REGION"/>
    <property type="match status" value="1"/>
</dbReference>
<organism evidence="4 5">
    <name type="scientific">Candidatus Venteria ishoeyi</name>
    <dbReference type="NCBI Taxonomy" id="1899563"/>
    <lineage>
        <taxon>Bacteria</taxon>
        <taxon>Pseudomonadati</taxon>
        <taxon>Pseudomonadota</taxon>
        <taxon>Gammaproteobacteria</taxon>
        <taxon>Thiotrichales</taxon>
        <taxon>Thiotrichaceae</taxon>
        <taxon>Venteria</taxon>
    </lineage>
</organism>
<evidence type="ECO:0000256" key="2">
    <source>
        <dbReference type="ARBA" id="ARBA00023043"/>
    </source>
</evidence>
<keyword evidence="1" id="KW-0677">Repeat</keyword>
<evidence type="ECO:0000313" key="4">
    <source>
        <dbReference type="EMBL" id="SEH04664.1"/>
    </source>
</evidence>
<dbReference type="Proteomes" id="UP000236724">
    <property type="component" value="Unassembled WGS sequence"/>
</dbReference>
<evidence type="ECO:0000256" key="3">
    <source>
        <dbReference type="PROSITE-ProRule" id="PRU00023"/>
    </source>
</evidence>